<dbReference type="PRINTS" id="PR00370">
    <property type="entry name" value="FMOXYGENASE"/>
</dbReference>
<keyword evidence="15" id="KW-0443">Lipid metabolism</keyword>
<evidence type="ECO:0000256" key="25">
    <source>
        <dbReference type="ARBA" id="ARBA00047977"/>
    </source>
</evidence>
<name>A0ABY7G992_MYAAR</name>
<reference evidence="31" key="1">
    <citation type="submission" date="2022-11" db="EMBL/GenBank/DDBJ databases">
        <title>Centuries of genome instability and evolution in soft-shell clam transmissible cancer (bioRxiv).</title>
        <authorList>
            <person name="Hart S.F.M."/>
            <person name="Yonemitsu M.A."/>
            <person name="Giersch R.M."/>
            <person name="Beal B.F."/>
            <person name="Arriagada G."/>
            <person name="Davis B.W."/>
            <person name="Ostrander E.A."/>
            <person name="Goff S.P."/>
            <person name="Metzger M.J."/>
        </authorList>
    </citation>
    <scope>NUCLEOTIDE SEQUENCE</scope>
    <source>
        <strain evidence="31">MELC-2E11</strain>
        <tissue evidence="31">Siphon/mantle</tissue>
    </source>
</reference>
<dbReference type="EC" id="1.6.3.1" evidence="3"/>
<evidence type="ECO:0000256" key="28">
    <source>
        <dbReference type="ARBA" id="ARBA00048990"/>
    </source>
</evidence>
<keyword evidence="13" id="KW-1133">Transmembrane helix</keyword>
<evidence type="ECO:0000256" key="18">
    <source>
        <dbReference type="ARBA" id="ARBA00033213"/>
    </source>
</evidence>
<evidence type="ECO:0000256" key="9">
    <source>
        <dbReference type="ARBA" id="ARBA00022692"/>
    </source>
</evidence>
<dbReference type="Pfam" id="PF00743">
    <property type="entry name" value="FMO-like"/>
    <property type="match status" value="2"/>
</dbReference>
<comment type="catalytic activity">
    <reaction evidence="29">
        <text>N,N-dimethylaniline + NADPH + O2 + H(+) = N,N-dimethylaniline N-oxide + NADP(+) + H2O</text>
        <dbReference type="Rhea" id="RHEA:24468"/>
        <dbReference type="ChEBI" id="CHEBI:15377"/>
        <dbReference type="ChEBI" id="CHEBI:15378"/>
        <dbReference type="ChEBI" id="CHEBI:15379"/>
        <dbReference type="ChEBI" id="CHEBI:16269"/>
        <dbReference type="ChEBI" id="CHEBI:17735"/>
        <dbReference type="ChEBI" id="CHEBI:57783"/>
        <dbReference type="ChEBI" id="CHEBI:58349"/>
        <dbReference type="EC" id="1.14.13.8"/>
    </reaction>
    <physiologicalReaction direction="left-to-right" evidence="29">
        <dbReference type="Rhea" id="RHEA:24469"/>
    </physiologicalReaction>
</comment>
<keyword evidence="12" id="KW-0521">NADP</keyword>
<evidence type="ECO:0000256" key="15">
    <source>
        <dbReference type="ARBA" id="ARBA00023098"/>
    </source>
</evidence>
<evidence type="ECO:0000256" key="1">
    <source>
        <dbReference type="ARBA" id="ARBA00004524"/>
    </source>
</evidence>
<comment type="function">
    <text evidence="20">Acts as a Baeyer-Villiger monooxygenase on a broad range of substrates. Catalyzes the insertion of an oxygen atom into a carbon-carbon bond adjacent to a carbonyl, which converts ketones to esters. Active on diverse carbonyl compounds, whereas soft nucleophiles are mostly non- or poorly reactive. In contrast with other forms of FMO it is non- or poorly active on 'classical' substrates such as drugs, pesticides, and dietary components containing soft nucleophilic heteroatoms. Able to oxidize drug molecules bearing a carbonyl group on an aliphatic chain, such as nabumetone and pentoxifylline. Also, in the absence of substrates, shows slow but yet significant NADPH oxidase activity. Acts as a positive modulator of cholesterol biosynthesis as well as glucose homeostasis, promoting metabolic aging via pleiotropic effects.</text>
</comment>
<dbReference type="PANTHER" id="PTHR23023">
    <property type="entry name" value="DIMETHYLANILINE MONOOXYGENASE"/>
    <property type="match status" value="1"/>
</dbReference>
<evidence type="ECO:0000256" key="4">
    <source>
        <dbReference type="ARBA" id="ARBA00012850"/>
    </source>
</evidence>
<evidence type="ECO:0000256" key="2">
    <source>
        <dbReference type="ARBA" id="ARBA00009183"/>
    </source>
</evidence>
<organism evidence="31 32">
    <name type="scientific">Mya arenaria</name>
    <name type="common">Soft-shell clam</name>
    <dbReference type="NCBI Taxonomy" id="6604"/>
    <lineage>
        <taxon>Eukaryota</taxon>
        <taxon>Metazoa</taxon>
        <taxon>Spiralia</taxon>
        <taxon>Lophotrochozoa</taxon>
        <taxon>Mollusca</taxon>
        <taxon>Bivalvia</taxon>
        <taxon>Autobranchia</taxon>
        <taxon>Heteroconchia</taxon>
        <taxon>Euheterodonta</taxon>
        <taxon>Imparidentia</taxon>
        <taxon>Neoheterodontei</taxon>
        <taxon>Myida</taxon>
        <taxon>Myoidea</taxon>
        <taxon>Myidae</taxon>
        <taxon>Mya</taxon>
    </lineage>
</organism>
<keyword evidence="14" id="KW-0560">Oxidoreductase</keyword>
<evidence type="ECO:0000256" key="21">
    <source>
        <dbReference type="ARBA" id="ARBA00047426"/>
    </source>
</evidence>
<dbReference type="SUPFAM" id="SSF51905">
    <property type="entry name" value="FAD/NAD(P)-binding domain"/>
    <property type="match status" value="1"/>
</dbReference>
<comment type="catalytic activity">
    <reaction evidence="27">
        <text>(2E)-geranial + NADPH + O2 + H(+) = (1E)-2,6-dimethylhepta-1,5-dien-1-yl formate + NADP(+) + H2O</text>
        <dbReference type="Rhea" id="RHEA:54860"/>
        <dbReference type="ChEBI" id="CHEBI:15377"/>
        <dbReference type="ChEBI" id="CHEBI:15378"/>
        <dbReference type="ChEBI" id="CHEBI:15379"/>
        <dbReference type="ChEBI" id="CHEBI:16980"/>
        <dbReference type="ChEBI" id="CHEBI:57783"/>
        <dbReference type="ChEBI" id="CHEBI:58349"/>
        <dbReference type="ChEBI" id="CHEBI:138375"/>
    </reaction>
    <physiologicalReaction direction="left-to-right" evidence="27">
        <dbReference type="Rhea" id="RHEA:54861"/>
    </physiologicalReaction>
</comment>
<evidence type="ECO:0000256" key="7">
    <source>
        <dbReference type="ARBA" id="ARBA00022553"/>
    </source>
</evidence>
<dbReference type="PRINTS" id="PR01125">
    <property type="entry name" value="FMOXYGENASE5"/>
</dbReference>
<keyword evidence="6" id="KW-0488">Methylation</keyword>
<comment type="subcellular location">
    <subcellularLocation>
        <location evidence="1">Microsome membrane</location>
    </subcellularLocation>
</comment>
<evidence type="ECO:0000256" key="12">
    <source>
        <dbReference type="ARBA" id="ARBA00022857"/>
    </source>
</evidence>
<comment type="catalytic activity">
    <reaction evidence="28">
        <text>heptan-4-one + NADPH + O2 + H(+) = propyl butanoate + NADP(+) + H2O</text>
        <dbReference type="Rhea" id="RHEA:54852"/>
        <dbReference type="ChEBI" id="CHEBI:15377"/>
        <dbReference type="ChEBI" id="CHEBI:15378"/>
        <dbReference type="ChEBI" id="CHEBI:15379"/>
        <dbReference type="ChEBI" id="CHEBI:57783"/>
        <dbReference type="ChEBI" id="CHEBI:58349"/>
        <dbReference type="ChEBI" id="CHEBI:89484"/>
        <dbReference type="ChEBI" id="CHEBI:89719"/>
    </reaction>
    <physiologicalReaction direction="left-to-right" evidence="28">
        <dbReference type="Rhea" id="RHEA:54853"/>
    </physiologicalReaction>
</comment>
<evidence type="ECO:0000256" key="26">
    <source>
        <dbReference type="ARBA" id="ARBA00048459"/>
    </source>
</evidence>
<evidence type="ECO:0000256" key="14">
    <source>
        <dbReference type="ARBA" id="ARBA00023002"/>
    </source>
</evidence>
<comment type="catalytic activity">
    <reaction evidence="26">
        <text>octan-3-one + NADPH + O2 + H(+) = ethyl hexanoate + NADP(+) + H2O</text>
        <dbReference type="Rhea" id="RHEA:54856"/>
        <dbReference type="ChEBI" id="CHEBI:15377"/>
        <dbReference type="ChEBI" id="CHEBI:15378"/>
        <dbReference type="ChEBI" id="CHEBI:15379"/>
        <dbReference type="ChEBI" id="CHEBI:57783"/>
        <dbReference type="ChEBI" id="CHEBI:58349"/>
        <dbReference type="ChEBI" id="CHEBI:80946"/>
        <dbReference type="ChEBI" id="CHEBI:86055"/>
    </reaction>
    <physiologicalReaction direction="left-to-right" evidence="26">
        <dbReference type="Rhea" id="RHEA:54857"/>
    </physiologicalReaction>
</comment>
<evidence type="ECO:0000256" key="5">
    <source>
        <dbReference type="ARBA" id="ARBA00019213"/>
    </source>
</evidence>
<comment type="catalytic activity">
    <reaction evidence="23">
        <text>sulcatone + NADPH + O2 + H(+) = 4-methylpent-3-en-1-yl acetate + NADP(+) + H2O</text>
        <dbReference type="Rhea" id="RHEA:54864"/>
        <dbReference type="ChEBI" id="CHEBI:15377"/>
        <dbReference type="ChEBI" id="CHEBI:15378"/>
        <dbReference type="ChEBI" id="CHEBI:15379"/>
        <dbReference type="ChEBI" id="CHEBI:16310"/>
        <dbReference type="ChEBI" id="CHEBI:57783"/>
        <dbReference type="ChEBI" id="CHEBI:58349"/>
        <dbReference type="ChEBI" id="CHEBI:138373"/>
    </reaction>
    <physiologicalReaction direction="left-to-right" evidence="23">
        <dbReference type="Rhea" id="RHEA:54865"/>
    </physiologicalReaction>
</comment>
<dbReference type="EC" id="1.14.13.8" evidence="4"/>
<dbReference type="Gene3D" id="3.50.50.60">
    <property type="entry name" value="FAD/NAD(P)-binding domain"/>
    <property type="match status" value="3"/>
</dbReference>
<dbReference type="InterPro" id="IPR036188">
    <property type="entry name" value="FAD/NAD-bd_sf"/>
</dbReference>
<keyword evidence="10" id="KW-0274">FAD</keyword>
<protein>
    <recommendedName>
        <fullName evidence="5">Flavin-containing monooxygenase 5</fullName>
        <ecNumber evidence="4">1.14.13.8</ecNumber>
        <ecNumber evidence="3">1.6.3.1</ecNumber>
    </recommendedName>
    <alternativeName>
        <fullName evidence="19">Dimethylaniline monooxygenase [N-oxide-forming] 5</fullName>
    </alternativeName>
    <alternativeName>
        <fullName evidence="17">Dimethylaniline oxidase 5</fullName>
    </alternativeName>
    <alternativeName>
        <fullName evidence="18">NADPH oxidase</fullName>
    </alternativeName>
</protein>
<evidence type="ECO:0000256" key="10">
    <source>
        <dbReference type="ARBA" id="ARBA00022827"/>
    </source>
</evidence>
<keyword evidence="9" id="KW-0812">Transmembrane</keyword>
<evidence type="ECO:0000256" key="24">
    <source>
        <dbReference type="ARBA" id="ARBA00047864"/>
    </source>
</evidence>
<evidence type="ECO:0000313" key="32">
    <source>
        <dbReference type="Proteomes" id="UP001164746"/>
    </source>
</evidence>
<feature type="non-terminal residue" evidence="31">
    <location>
        <position position="407"/>
    </location>
</feature>
<dbReference type="PIRSF" id="PIRSF000332">
    <property type="entry name" value="FMO"/>
    <property type="match status" value="1"/>
</dbReference>
<evidence type="ECO:0000256" key="13">
    <source>
        <dbReference type="ARBA" id="ARBA00022989"/>
    </source>
</evidence>
<keyword evidence="16" id="KW-0472">Membrane</keyword>
<comment type="catalytic activity">
    <reaction evidence="22">
        <text>heptan-2-one + NADPH + O2 + H(+) = pentyl acetate + NADP(+) + H2O</text>
        <dbReference type="Rhea" id="RHEA:54836"/>
        <dbReference type="ChEBI" id="CHEBI:5672"/>
        <dbReference type="ChEBI" id="CHEBI:15377"/>
        <dbReference type="ChEBI" id="CHEBI:15378"/>
        <dbReference type="ChEBI" id="CHEBI:15379"/>
        <dbReference type="ChEBI" id="CHEBI:57783"/>
        <dbReference type="ChEBI" id="CHEBI:58349"/>
        <dbReference type="ChEBI" id="CHEBI:87362"/>
    </reaction>
    <physiologicalReaction direction="left-to-right" evidence="22">
        <dbReference type="Rhea" id="RHEA:54837"/>
    </physiologicalReaction>
</comment>
<keyword evidence="8" id="KW-0285">Flavoprotein</keyword>
<keyword evidence="11" id="KW-0256">Endoplasmic reticulum</keyword>
<accession>A0ABY7G992</accession>
<keyword evidence="32" id="KW-1185">Reference proteome</keyword>
<comment type="catalytic activity">
    <reaction evidence="24">
        <text>NADPH + O2 + H(+) = H2O2 + NADP(+)</text>
        <dbReference type="Rhea" id="RHEA:11260"/>
        <dbReference type="ChEBI" id="CHEBI:15378"/>
        <dbReference type="ChEBI" id="CHEBI:15379"/>
        <dbReference type="ChEBI" id="CHEBI:16240"/>
        <dbReference type="ChEBI" id="CHEBI:57783"/>
        <dbReference type="ChEBI" id="CHEBI:58349"/>
        <dbReference type="EC" id="1.6.3.1"/>
    </reaction>
    <physiologicalReaction direction="left-to-right" evidence="24">
        <dbReference type="Rhea" id="RHEA:11261"/>
    </physiologicalReaction>
</comment>
<dbReference type="InterPro" id="IPR050346">
    <property type="entry name" value="FMO-like"/>
</dbReference>
<evidence type="ECO:0000313" key="31">
    <source>
        <dbReference type="EMBL" id="WAR30988.1"/>
    </source>
</evidence>
<keyword evidence="7" id="KW-0597">Phosphoprotein</keyword>
<evidence type="ECO:0000256" key="11">
    <source>
        <dbReference type="ARBA" id="ARBA00022848"/>
    </source>
</evidence>
<evidence type="ECO:0000256" key="6">
    <source>
        <dbReference type="ARBA" id="ARBA00022481"/>
    </source>
</evidence>
<evidence type="ECO:0000256" key="8">
    <source>
        <dbReference type="ARBA" id="ARBA00022630"/>
    </source>
</evidence>
<evidence type="ECO:0000256" key="30">
    <source>
        <dbReference type="ARBA" id="ARBA00049475"/>
    </source>
</evidence>
<sequence>MNQSDIMKVAIIGAGASGLTAIKCCLDEELEPTCYERTDELGGLWNYKDEVRDGQASVMKSTVNARNLFKGKIIHSHDYKNSLSYEDKRVVIVGIGNSGGDAAVELSRVASQVFLSTRRGSWILNRVAEKGMPVDMCYISRFFNALQTRFPGFIETMAKKQLNNKVDLELYSLKPKHGPFAQHPTVNDDLPNRIICGSVKVKSNIEEITETGIKFDDGTFEDDIDVLFLATGYTFGFPFLDKSVIEVENNKVELFKYMFPPDLEHHTLAVIGFIQPLGAIMPISELQCRLATRVFKGKAEAMSARYVHSPRHTIQVDYIPFLDELALLNGLKLLLKDRALAMKCIFGPCTPYQFRLEGPGKWKGARKAIMTQWDRTLAPLKTKPIEANSDRLTDVNSPFNKCDIIRE</sequence>
<keyword evidence="11" id="KW-0492">Microsome</keyword>
<evidence type="ECO:0000256" key="16">
    <source>
        <dbReference type="ARBA" id="ARBA00023136"/>
    </source>
</evidence>
<evidence type="ECO:0000256" key="17">
    <source>
        <dbReference type="ARBA" id="ARBA00029728"/>
    </source>
</evidence>
<gene>
    <name evidence="31" type="ORF">MAR_033530</name>
</gene>
<dbReference type="InterPro" id="IPR002257">
    <property type="entry name" value="Flavin_mOase_5"/>
</dbReference>
<dbReference type="InterPro" id="IPR000960">
    <property type="entry name" value="Flavin_mOase"/>
</dbReference>
<dbReference type="Proteomes" id="UP001164746">
    <property type="component" value="Chromosome 17"/>
</dbReference>
<comment type="catalytic activity">
    <reaction evidence="21">
        <text>hexan-3-one + NADPH + O2 + H(+) = propyl propanoate + NADP(+) + H2O</text>
        <dbReference type="Rhea" id="RHEA:54848"/>
        <dbReference type="ChEBI" id="CHEBI:15377"/>
        <dbReference type="ChEBI" id="CHEBI:15378"/>
        <dbReference type="ChEBI" id="CHEBI:15379"/>
        <dbReference type="ChEBI" id="CHEBI:57783"/>
        <dbReference type="ChEBI" id="CHEBI:58349"/>
        <dbReference type="ChEBI" id="CHEBI:89828"/>
        <dbReference type="ChEBI" id="CHEBI:89891"/>
    </reaction>
    <physiologicalReaction direction="left-to-right" evidence="21">
        <dbReference type="Rhea" id="RHEA:54849"/>
    </physiologicalReaction>
</comment>
<proteinExistence type="inferred from homology"/>
<evidence type="ECO:0000256" key="20">
    <source>
        <dbReference type="ARBA" id="ARBA00045722"/>
    </source>
</evidence>
<dbReference type="EMBL" id="CP111028">
    <property type="protein sequence ID" value="WAR30988.1"/>
    <property type="molecule type" value="Genomic_DNA"/>
</dbReference>
<evidence type="ECO:0000256" key="29">
    <source>
        <dbReference type="ARBA" id="ARBA00049443"/>
    </source>
</evidence>
<comment type="catalytic activity">
    <reaction evidence="25">
        <text>hexan-3-one + NADPH + O2 + H(+) = ethyl butanoate + NADP(+) + H2O</text>
        <dbReference type="Rhea" id="RHEA:54844"/>
        <dbReference type="ChEBI" id="CHEBI:15377"/>
        <dbReference type="ChEBI" id="CHEBI:15378"/>
        <dbReference type="ChEBI" id="CHEBI:15379"/>
        <dbReference type="ChEBI" id="CHEBI:57783"/>
        <dbReference type="ChEBI" id="CHEBI:58349"/>
        <dbReference type="ChEBI" id="CHEBI:88764"/>
        <dbReference type="ChEBI" id="CHEBI:89891"/>
    </reaction>
    <physiologicalReaction direction="left-to-right" evidence="25">
        <dbReference type="Rhea" id="RHEA:54845"/>
    </physiologicalReaction>
</comment>
<evidence type="ECO:0000256" key="23">
    <source>
        <dbReference type="ARBA" id="ARBA00047855"/>
    </source>
</evidence>
<dbReference type="InterPro" id="IPR020946">
    <property type="entry name" value="Flavin_mOase-like"/>
</dbReference>
<evidence type="ECO:0000256" key="3">
    <source>
        <dbReference type="ARBA" id="ARBA00012698"/>
    </source>
</evidence>
<comment type="similarity">
    <text evidence="2">Belongs to the FMO family.</text>
</comment>
<evidence type="ECO:0000256" key="27">
    <source>
        <dbReference type="ARBA" id="ARBA00048989"/>
    </source>
</evidence>
<evidence type="ECO:0000256" key="22">
    <source>
        <dbReference type="ARBA" id="ARBA00047574"/>
    </source>
</evidence>
<comment type="catalytic activity">
    <reaction evidence="30">
        <text>octan-3-one + NADPH + O2 + H(+) = pentyl propanoate + NADP(+) + H2O</text>
        <dbReference type="Rhea" id="RHEA:54840"/>
        <dbReference type="ChEBI" id="CHEBI:15377"/>
        <dbReference type="ChEBI" id="CHEBI:15378"/>
        <dbReference type="ChEBI" id="CHEBI:15379"/>
        <dbReference type="ChEBI" id="CHEBI:57783"/>
        <dbReference type="ChEBI" id="CHEBI:58349"/>
        <dbReference type="ChEBI" id="CHEBI:80946"/>
        <dbReference type="ChEBI" id="CHEBI:87373"/>
    </reaction>
    <physiologicalReaction direction="left-to-right" evidence="30">
        <dbReference type="Rhea" id="RHEA:54841"/>
    </physiologicalReaction>
</comment>
<evidence type="ECO:0000256" key="19">
    <source>
        <dbReference type="ARBA" id="ARBA00033301"/>
    </source>
</evidence>